<keyword evidence="8" id="KW-1185">Reference proteome</keyword>
<evidence type="ECO:0000256" key="4">
    <source>
        <dbReference type="ARBA" id="ARBA00023098"/>
    </source>
</evidence>
<organism evidence="7 8">
    <name type="scientific">Sinimarinibacterium flocculans</name>
    <dbReference type="NCBI Taxonomy" id="985250"/>
    <lineage>
        <taxon>Bacteria</taxon>
        <taxon>Pseudomonadati</taxon>
        <taxon>Pseudomonadota</taxon>
        <taxon>Gammaproteobacteria</taxon>
        <taxon>Nevskiales</taxon>
        <taxon>Nevskiaceae</taxon>
        <taxon>Sinimarinibacterium</taxon>
    </lineage>
</organism>
<dbReference type="AlphaFoldDB" id="A0A318E7I9"/>
<reference evidence="7 8" key="1">
    <citation type="submission" date="2018-04" db="EMBL/GenBank/DDBJ databases">
        <title>Genomic Encyclopedia of Type Strains, Phase IV (KMG-IV): sequencing the most valuable type-strain genomes for metagenomic binning, comparative biology and taxonomic classification.</title>
        <authorList>
            <person name="Goeker M."/>
        </authorList>
    </citation>
    <scope>NUCLEOTIDE SEQUENCE [LARGE SCALE GENOMIC DNA]</scope>
    <source>
        <strain evidence="7 8">DSM 104150</strain>
    </source>
</reference>
<dbReference type="NCBIfam" id="NF005699">
    <property type="entry name" value="PRK07509.1"/>
    <property type="match status" value="1"/>
</dbReference>
<name>A0A318E7I9_9GAMM</name>
<dbReference type="Pfam" id="PF00378">
    <property type="entry name" value="ECH_1"/>
    <property type="match status" value="1"/>
</dbReference>
<evidence type="ECO:0000256" key="2">
    <source>
        <dbReference type="ARBA" id="ARBA00005254"/>
    </source>
</evidence>
<dbReference type="PANTHER" id="PTHR43149:SF1">
    <property type="entry name" value="DELTA(3,5)-DELTA(2,4)-DIENOYL-COA ISOMERASE, MITOCHONDRIAL"/>
    <property type="match status" value="1"/>
</dbReference>
<accession>A0A318E7I9</accession>
<keyword evidence="5" id="KW-0413">Isomerase</keyword>
<dbReference type="EMBL" id="QICN01000005">
    <property type="protein sequence ID" value="PXV67719.1"/>
    <property type="molecule type" value="Genomic_DNA"/>
</dbReference>
<dbReference type="GO" id="GO:0016853">
    <property type="term" value="F:isomerase activity"/>
    <property type="evidence" value="ECO:0007669"/>
    <property type="project" value="UniProtKB-KW"/>
</dbReference>
<comment type="pathway">
    <text evidence="1">Lipid metabolism; fatty acid beta-oxidation.</text>
</comment>
<dbReference type="PANTHER" id="PTHR43149">
    <property type="entry name" value="ENOYL-COA HYDRATASE"/>
    <property type="match status" value="1"/>
</dbReference>
<proteinExistence type="inferred from homology"/>
<dbReference type="GO" id="GO:0006635">
    <property type="term" value="P:fatty acid beta-oxidation"/>
    <property type="evidence" value="ECO:0007669"/>
    <property type="project" value="UniProtKB-UniPathway"/>
</dbReference>
<dbReference type="CDD" id="cd06558">
    <property type="entry name" value="crotonase-like"/>
    <property type="match status" value="1"/>
</dbReference>
<keyword evidence="3" id="KW-0276">Fatty acid metabolism</keyword>
<dbReference type="InterPro" id="IPR001753">
    <property type="entry name" value="Enoyl-CoA_hydra/iso"/>
</dbReference>
<dbReference type="Proteomes" id="UP000248330">
    <property type="component" value="Unassembled WGS sequence"/>
</dbReference>
<dbReference type="Gene3D" id="3.90.226.10">
    <property type="entry name" value="2-enoyl-CoA Hydratase, Chain A, domain 1"/>
    <property type="match status" value="1"/>
</dbReference>
<evidence type="ECO:0000256" key="5">
    <source>
        <dbReference type="ARBA" id="ARBA00023235"/>
    </source>
</evidence>
<evidence type="ECO:0000313" key="8">
    <source>
        <dbReference type="Proteomes" id="UP000248330"/>
    </source>
</evidence>
<dbReference type="OrthoDB" id="9807606at2"/>
<dbReference type="UniPathway" id="UPA00659"/>
<evidence type="ECO:0000256" key="6">
    <source>
        <dbReference type="RuleBase" id="RU003707"/>
    </source>
</evidence>
<gene>
    <name evidence="7" type="ORF">C8D93_10575</name>
</gene>
<keyword evidence="4" id="KW-0443">Lipid metabolism</keyword>
<dbReference type="PROSITE" id="PS00166">
    <property type="entry name" value="ENOYL_COA_HYDRATASE"/>
    <property type="match status" value="1"/>
</dbReference>
<sequence>MNERVRIDRHDGIAEVVMNRPDAINGLDYEMFTGLVGAARALGRDRSVRAVILRGEGRGFCAGLDFKSWGRQRGRMLRSFMKWGVKKTNLYQEAGYCWRRLPVPVIAVVHGVCYGGGMQIALGADFRFAAPDADLSIMEAKWGLIPDMSGSVTLRELLPMDQAMRLTMTGERFSGTRAKALGLVTEVSDDPLAAARALAAEIATRSPDAVALSKRLFHSSWTVPERRAFRVESALQLKLLLGANHKEAVRANMEKRAPRFAARSVR</sequence>
<evidence type="ECO:0000256" key="1">
    <source>
        <dbReference type="ARBA" id="ARBA00005005"/>
    </source>
</evidence>
<dbReference type="RefSeq" id="WP_110265194.1">
    <property type="nucleotide sequence ID" value="NZ_CAWNXA010000005.1"/>
</dbReference>
<evidence type="ECO:0000313" key="7">
    <source>
        <dbReference type="EMBL" id="PXV67719.1"/>
    </source>
</evidence>
<protein>
    <submittedName>
        <fullName evidence="7">Enoyl-CoA hydratase/carnithine racemase</fullName>
    </submittedName>
</protein>
<dbReference type="InterPro" id="IPR018376">
    <property type="entry name" value="Enoyl-CoA_hyd/isom_CS"/>
</dbReference>
<evidence type="ECO:0000256" key="3">
    <source>
        <dbReference type="ARBA" id="ARBA00022832"/>
    </source>
</evidence>
<dbReference type="SUPFAM" id="SSF52096">
    <property type="entry name" value="ClpP/crotonase"/>
    <property type="match status" value="1"/>
</dbReference>
<dbReference type="InterPro" id="IPR045002">
    <property type="entry name" value="Ech1-like"/>
</dbReference>
<dbReference type="Gene3D" id="1.10.12.10">
    <property type="entry name" value="Lyase 2-enoyl-coa Hydratase, Chain A, domain 2"/>
    <property type="match status" value="1"/>
</dbReference>
<dbReference type="InterPro" id="IPR029045">
    <property type="entry name" value="ClpP/crotonase-like_dom_sf"/>
</dbReference>
<dbReference type="InterPro" id="IPR014748">
    <property type="entry name" value="Enoyl-CoA_hydra_C"/>
</dbReference>
<comment type="similarity">
    <text evidence="2 6">Belongs to the enoyl-CoA hydratase/isomerase family.</text>
</comment>
<comment type="caution">
    <text evidence="7">The sequence shown here is derived from an EMBL/GenBank/DDBJ whole genome shotgun (WGS) entry which is preliminary data.</text>
</comment>